<dbReference type="Proteomes" id="UP000617951">
    <property type="component" value="Unassembled WGS sequence"/>
</dbReference>
<proteinExistence type="inferred from homology"/>
<keyword evidence="4" id="KW-1185">Reference proteome</keyword>
<evidence type="ECO:0000313" key="4">
    <source>
        <dbReference type="Proteomes" id="UP000617951"/>
    </source>
</evidence>
<dbReference type="Pfam" id="PF04073">
    <property type="entry name" value="tRNA_edit"/>
    <property type="match status" value="1"/>
</dbReference>
<dbReference type="Gene3D" id="3.90.960.10">
    <property type="entry name" value="YbaK/aminoacyl-tRNA synthetase-associated domain"/>
    <property type="match status" value="1"/>
</dbReference>
<protein>
    <submittedName>
        <fullName evidence="3">Prolyl-tRNA synthetase associated domain-containing protein</fullName>
    </submittedName>
</protein>
<dbReference type="PANTHER" id="PTHR31423">
    <property type="entry name" value="YBAK DOMAIN-CONTAINING PROTEIN"/>
    <property type="match status" value="1"/>
</dbReference>
<reference evidence="3" key="1">
    <citation type="submission" date="2020-08" db="EMBL/GenBank/DDBJ databases">
        <title>Genome public.</title>
        <authorList>
            <person name="Liu C."/>
            <person name="Sun Q."/>
        </authorList>
    </citation>
    <scope>NUCLEOTIDE SEQUENCE</scope>
    <source>
        <strain evidence="3">NSJ-63</strain>
    </source>
</reference>
<dbReference type="CDD" id="cd04335">
    <property type="entry name" value="PrdX_deacylase"/>
    <property type="match status" value="1"/>
</dbReference>
<evidence type="ECO:0000313" key="3">
    <source>
        <dbReference type="EMBL" id="MBC8538244.1"/>
    </source>
</evidence>
<comment type="caution">
    <text evidence="3">The sequence shown here is derived from an EMBL/GenBank/DDBJ whole genome shotgun (WGS) entry which is preliminary data.</text>
</comment>
<dbReference type="GO" id="GO:0002161">
    <property type="term" value="F:aminoacyl-tRNA deacylase activity"/>
    <property type="evidence" value="ECO:0007669"/>
    <property type="project" value="InterPro"/>
</dbReference>
<dbReference type="InterPro" id="IPR007214">
    <property type="entry name" value="YbaK/aa-tRNA-synth-assoc-dom"/>
</dbReference>
<dbReference type="SUPFAM" id="SSF55826">
    <property type="entry name" value="YbaK/ProRS associated domain"/>
    <property type="match status" value="1"/>
</dbReference>
<name>A0A926DJ61_9FIRM</name>
<evidence type="ECO:0000256" key="1">
    <source>
        <dbReference type="ARBA" id="ARBA00010201"/>
    </source>
</evidence>
<dbReference type="EMBL" id="JACRSS010000001">
    <property type="protein sequence ID" value="MBC8538244.1"/>
    <property type="molecule type" value="Genomic_DNA"/>
</dbReference>
<accession>A0A926DJ61</accession>
<evidence type="ECO:0000259" key="2">
    <source>
        <dbReference type="Pfam" id="PF04073"/>
    </source>
</evidence>
<sequence length="164" mass="18156">MTQMEQTLRALDAHGVSYQLYTHPAVFTIEEMDALDLEGKDNVAKNLFLRNANGKQHFLIVMKKDKHANLKALRQQLGTTPLSFASPERLEKHLHLEKGAVTPLGVLFNSDHDVTVAFDQNFLGEDAIGVHPCDNRATVFLSFADLRAFVEAVGNPTCLIALEG</sequence>
<comment type="similarity">
    <text evidence="1">Belongs to the PRORSD1 family.</text>
</comment>
<organism evidence="3 4">
    <name type="scientific">Guopingia tenuis</name>
    <dbReference type="NCBI Taxonomy" id="2763656"/>
    <lineage>
        <taxon>Bacteria</taxon>
        <taxon>Bacillati</taxon>
        <taxon>Bacillota</taxon>
        <taxon>Clostridia</taxon>
        <taxon>Christensenellales</taxon>
        <taxon>Christensenellaceae</taxon>
        <taxon>Guopingia</taxon>
    </lineage>
</organism>
<dbReference type="InterPro" id="IPR036754">
    <property type="entry name" value="YbaK/aa-tRNA-synt-asso_dom_sf"/>
</dbReference>
<dbReference type="InterPro" id="IPR040285">
    <property type="entry name" value="ProX/PRXD1"/>
</dbReference>
<gene>
    <name evidence="3" type="ORF">H8693_04780</name>
</gene>
<dbReference type="PANTHER" id="PTHR31423:SF3">
    <property type="entry name" value="PROLYL-TRNA SYNTHETASE ASSOCIATED DOMAIN-CONTAINING PROTEIN 1-RELATED"/>
    <property type="match status" value="1"/>
</dbReference>
<dbReference type="RefSeq" id="WP_249280006.1">
    <property type="nucleotide sequence ID" value="NZ_JACRSS010000001.1"/>
</dbReference>
<dbReference type="AlphaFoldDB" id="A0A926DJ61"/>
<feature type="domain" description="YbaK/aminoacyl-tRNA synthetase-associated" evidence="2">
    <location>
        <begin position="23"/>
        <end position="149"/>
    </location>
</feature>